<feature type="compositionally biased region" description="Polar residues" evidence="6">
    <location>
        <begin position="843"/>
        <end position="853"/>
    </location>
</feature>
<feature type="compositionally biased region" description="Basic and acidic residues" evidence="6">
    <location>
        <begin position="49"/>
        <end position="64"/>
    </location>
</feature>
<feature type="region of interest" description="Disordered" evidence="6">
    <location>
        <begin position="1"/>
        <end position="20"/>
    </location>
</feature>
<evidence type="ECO:0000256" key="6">
    <source>
        <dbReference type="SAM" id="MobiDB-lite"/>
    </source>
</evidence>
<evidence type="ECO:0000256" key="1">
    <source>
        <dbReference type="ARBA" id="ARBA00004123"/>
    </source>
</evidence>
<feature type="compositionally biased region" description="Low complexity" evidence="6">
    <location>
        <begin position="824"/>
        <end position="841"/>
    </location>
</feature>
<evidence type="ECO:0000256" key="2">
    <source>
        <dbReference type="ARBA" id="ARBA00009525"/>
    </source>
</evidence>
<feature type="compositionally biased region" description="Low complexity" evidence="6">
    <location>
        <begin position="395"/>
        <end position="410"/>
    </location>
</feature>
<dbReference type="Pfam" id="PF10405">
    <property type="entry name" value="BHD_3"/>
    <property type="match status" value="1"/>
</dbReference>
<comment type="similarity">
    <text evidence="2">Belongs to the XPC family.</text>
</comment>
<feature type="compositionally biased region" description="Basic and acidic residues" evidence="6">
    <location>
        <begin position="199"/>
        <end position="211"/>
    </location>
</feature>
<dbReference type="PANTHER" id="PTHR12135">
    <property type="entry name" value="DNA REPAIR PROTEIN XP-C / RAD4"/>
    <property type="match status" value="1"/>
</dbReference>
<dbReference type="GO" id="GO:0000111">
    <property type="term" value="C:nucleotide-excision repair factor 2 complex"/>
    <property type="evidence" value="ECO:0007669"/>
    <property type="project" value="TreeGrafter"/>
</dbReference>
<evidence type="ECO:0000256" key="5">
    <source>
        <dbReference type="ARBA" id="ARBA00023242"/>
    </source>
</evidence>
<dbReference type="Pfam" id="PF01841">
    <property type="entry name" value="Transglut_core"/>
    <property type="match status" value="1"/>
</dbReference>
<dbReference type="SMART" id="SM01031">
    <property type="entry name" value="BHD_2"/>
    <property type="match status" value="1"/>
</dbReference>
<dbReference type="Gene3D" id="3.90.260.10">
    <property type="entry name" value="Transglutaminase-like"/>
    <property type="match status" value="1"/>
</dbReference>
<dbReference type="InterPro" id="IPR018328">
    <property type="entry name" value="Rad4_beta-hairpin_dom3"/>
</dbReference>
<keyword evidence="5" id="KW-0539">Nucleus</keyword>
<dbReference type="PANTHER" id="PTHR12135:SF0">
    <property type="entry name" value="DNA REPAIR PROTEIN COMPLEMENTING XP-C CELLS"/>
    <property type="match status" value="1"/>
</dbReference>
<dbReference type="Gene3D" id="3.30.70.2460">
    <property type="entry name" value="Rad4, beta-hairpin domain BHD3"/>
    <property type="match status" value="1"/>
</dbReference>
<feature type="region of interest" description="Disordered" evidence="6">
    <location>
        <begin position="945"/>
        <end position="1098"/>
    </location>
</feature>
<feature type="compositionally biased region" description="Polar residues" evidence="6">
    <location>
        <begin position="351"/>
        <end position="361"/>
    </location>
</feature>
<feature type="region of interest" description="Disordered" evidence="6">
    <location>
        <begin position="824"/>
        <end position="858"/>
    </location>
</feature>
<dbReference type="Pfam" id="PF10404">
    <property type="entry name" value="BHD_2"/>
    <property type="match status" value="1"/>
</dbReference>
<dbReference type="Proteomes" id="UP000292082">
    <property type="component" value="Unassembled WGS sequence"/>
</dbReference>
<dbReference type="GO" id="GO:0003697">
    <property type="term" value="F:single-stranded DNA binding"/>
    <property type="evidence" value="ECO:0007669"/>
    <property type="project" value="TreeGrafter"/>
</dbReference>
<evidence type="ECO:0000256" key="4">
    <source>
        <dbReference type="ARBA" id="ARBA00023204"/>
    </source>
</evidence>
<evidence type="ECO:0000313" key="8">
    <source>
        <dbReference type="Proteomes" id="UP000292082"/>
    </source>
</evidence>
<feature type="region of interest" description="Disordered" evidence="6">
    <location>
        <begin position="182"/>
        <end position="231"/>
    </location>
</feature>
<feature type="compositionally biased region" description="Acidic residues" evidence="6">
    <location>
        <begin position="11"/>
        <end position="20"/>
    </location>
</feature>
<reference evidence="7 8" key="1">
    <citation type="submission" date="2019-01" db="EMBL/GenBank/DDBJ databases">
        <title>Draft genome sequences of three monokaryotic isolates of the white-rot basidiomycete fungus Dichomitus squalens.</title>
        <authorList>
            <consortium name="DOE Joint Genome Institute"/>
            <person name="Lopez S.C."/>
            <person name="Andreopoulos B."/>
            <person name="Pangilinan J."/>
            <person name="Lipzen A."/>
            <person name="Riley R."/>
            <person name="Ahrendt S."/>
            <person name="Ng V."/>
            <person name="Barry K."/>
            <person name="Daum C."/>
            <person name="Grigoriev I.V."/>
            <person name="Hilden K.S."/>
            <person name="Makela M.R."/>
            <person name="de Vries R.P."/>
        </authorList>
    </citation>
    <scope>NUCLEOTIDE SEQUENCE [LARGE SCALE GENOMIC DNA]</scope>
    <source>
        <strain evidence="7 8">CBS 464.89</strain>
    </source>
</reference>
<sequence length="1110" mass="121700">MNVRNSSVLGEESEDDFDWEEVEVGQAAALDGVQPSASATPTNIQDYYGETRDKEEGPSEKPHLEITIKTLGKKGDPKKNERAIQLARERAIRLDCHKIHTVTLLMNAQVRNQWINDELLHARLMSLTPLPLQNAFAAIHKSRVPDPVQRGRLFESAITRLADWWASSFAIVPAGHITSRTFDDVQRTLPPSKPTPQDPDPKGKGKARAVDADADDDGNEDDDEERYGVRGERIRSAKSLMKHALMMRGTRDTSAQLFTALCRALGIPARLVVSLQSVPWQASVGKPKPAAKKKKKDADEDEDAKGKGKGKAKVDGAEDAEDDDDDMEAVDIPGSPAVSSTRGRSPLPGNGQRSDGATPTPSGKGKQKAAPVIRLRKSKGGPKSQSQRPRRESRPLIFRTPRRPTLTRAPPGERTPDPMTTAPVFWTEVFSRADARWLPVDPIRVIVNKRKAFDPTPNPHAGAAKADKRRAVRVENRMVYVMAFEEDGFARDVTPRYAREFGAKVAKVQQGGRGRREWWERICRMVRRPYRLQRDDVEDEELQANQMTEAMPTTMAGFKDHPLYVLERHLKRDEVVEPPVEIGKFRGESVYPRGNVLQLKTAENWMRQGRTVIAGAQPLKWVKQRAVTVNKKRAIELALADQRDRAAASAPTPDENGAFAVDVDGGNAGAGEGFAAEESVMQGMYAEHQTEVYKPPPVIDGKVPKNDFGNLDLYVPSMLPAGAVHIPYKGTAKIARQLGFDYAEAVTGFEFKKRRAFPVVTGIVVAAENESAVLEGYWEAEQDAEAKRRAKRQDQVIKRWTKLIHGLRIRQRLIEQYADRNASAAGASSATAATAADGRTTVEADNQQESGSQKPIAGGFLTGVDDVVQPYTLPRNFHEVVEHASMDRSALGELRKGAEIVPDVATENDVNVDGDEQGKEPLSLVNSESAVIEVDDDADGMEEVVVEPKPARTPRTMQELAEEAARRDASKNQPIDSEQELVLASLPSTAGAKSAANGGSTRASRNGTKSGTSTPRASTRGKSKTSAAPKNPPRRTRKRTRSQAEGSDSGLEEEGGEDAGPSPAKRSRSRAPPPPVAPSSRVLRTRKPKDASTVQEEKEIEAAYRRAIAD</sequence>
<dbReference type="FunFam" id="3.30.70.2460:FF:000001">
    <property type="entry name" value="DNA repair protein Rad4 family"/>
    <property type="match status" value="1"/>
</dbReference>
<dbReference type="GO" id="GO:0003684">
    <property type="term" value="F:damaged DNA binding"/>
    <property type="evidence" value="ECO:0007669"/>
    <property type="project" value="InterPro"/>
</dbReference>
<dbReference type="GO" id="GO:0005737">
    <property type="term" value="C:cytoplasm"/>
    <property type="evidence" value="ECO:0007669"/>
    <property type="project" value="TreeGrafter"/>
</dbReference>
<dbReference type="InterPro" id="IPR002931">
    <property type="entry name" value="Transglutaminase-like"/>
</dbReference>
<feature type="region of interest" description="Disordered" evidence="6">
    <location>
        <begin position="281"/>
        <end position="420"/>
    </location>
</feature>
<name>A0A4Q9NXY0_9APHY</name>
<feature type="compositionally biased region" description="Polar residues" evidence="6">
    <location>
        <begin position="35"/>
        <end position="45"/>
    </location>
</feature>
<comment type="subcellular location">
    <subcellularLocation>
        <location evidence="1">Nucleus</location>
    </subcellularLocation>
</comment>
<dbReference type="STRING" id="114155.A0A4Q9NXY0"/>
<dbReference type="InterPro" id="IPR004583">
    <property type="entry name" value="DNA_repair_Rad4"/>
</dbReference>
<dbReference type="InterPro" id="IPR038765">
    <property type="entry name" value="Papain-like_cys_pep_sf"/>
</dbReference>
<feature type="compositionally biased region" description="Basic residues" evidence="6">
    <location>
        <begin position="1032"/>
        <end position="1041"/>
    </location>
</feature>
<dbReference type="GO" id="GO:0006298">
    <property type="term" value="P:mismatch repair"/>
    <property type="evidence" value="ECO:0007669"/>
    <property type="project" value="TreeGrafter"/>
</dbReference>
<proteinExistence type="inferred from homology"/>
<keyword evidence="4" id="KW-0234">DNA repair</keyword>
<dbReference type="GO" id="GO:0006289">
    <property type="term" value="P:nucleotide-excision repair"/>
    <property type="evidence" value="ECO:0007669"/>
    <property type="project" value="InterPro"/>
</dbReference>
<dbReference type="SUPFAM" id="SSF54001">
    <property type="entry name" value="Cysteine proteinases"/>
    <property type="match status" value="1"/>
</dbReference>
<dbReference type="Pfam" id="PF03835">
    <property type="entry name" value="Rad4"/>
    <property type="match status" value="1"/>
</dbReference>
<feature type="compositionally biased region" description="Acidic residues" evidence="6">
    <location>
        <begin position="317"/>
        <end position="329"/>
    </location>
</feature>
<dbReference type="InterPro" id="IPR042488">
    <property type="entry name" value="Rad4_BHD3_sf"/>
</dbReference>
<accession>A0A4Q9NXY0</accession>
<gene>
    <name evidence="7" type="ORF">BD310DRAFT_885783</name>
</gene>
<dbReference type="InterPro" id="IPR018325">
    <property type="entry name" value="Rad4/PNGase_transGLS-fold"/>
</dbReference>
<feature type="compositionally biased region" description="Acidic residues" evidence="6">
    <location>
        <begin position="212"/>
        <end position="225"/>
    </location>
</feature>
<feature type="region of interest" description="Disordered" evidence="6">
    <location>
        <begin position="28"/>
        <end position="64"/>
    </location>
</feature>
<keyword evidence="8" id="KW-1185">Reference proteome</keyword>
<feature type="compositionally biased region" description="Polar residues" evidence="6">
    <location>
        <begin position="997"/>
        <end position="1017"/>
    </location>
</feature>
<organism evidence="7 8">
    <name type="scientific">Dichomitus squalens</name>
    <dbReference type="NCBI Taxonomy" id="114155"/>
    <lineage>
        <taxon>Eukaryota</taxon>
        <taxon>Fungi</taxon>
        <taxon>Dikarya</taxon>
        <taxon>Basidiomycota</taxon>
        <taxon>Agaricomycotina</taxon>
        <taxon>Agaricomycetes</taxon>
        <taxon>Polyporales</taxon>
        <taxon>Polyporaceae</taxon>
        <taxon>Dichomitus</taxon>
    </lineage>
</organism>
<dbReference type="Pfam" id="PF10403">
    <property type="entry name" value="BHD_1"/>
    <property type="match status" value="1"/>
</dbReference>
<dbReference type="SMART" id="SM01030">
    <property type="entry name" value="BHD_1"/>
    <property type="match status" value="1"/>
</dbReference>
<evidence type="ECO:0000313" key="7">
    <source>
        <dbReference type="EMBL" id="TBU54629.1"/>
    </source>
</evidence>
<dbReference type="SMART" id="SM01032">
    <property type="entry name" value="BHD_3"/>
    <property type="match status" value="1"/>
</dbReference>
<dbReference type="Gene3D" id="2.20.20.110">
    <property type="entry name" value="Rad4, beta-hairpin domain BHD1"/>
    <property type="match status" value="1"/>
</dbReference>
<dbReference type="EMBL" id="ML145184">
    <property type="protein sequence ID" value="TBU54629.1"/>
    <property type="molecule type" value="Genomic_DNA"/>
</dbReference>
<keyword evidence="3" id="KW-0227">DNA damage</keyword>
<dbReference type="InterPro" id="IPR018326">
    <property type="entry name" value="Rad4_beta-hairpin_dom1"/>
</dbReference>
<dbReference type="InterPro" id="IPR036985">
    <property type="entry name" value="Transglutaminase-like_sf"/>
</dbReference>
<dbReference type="AlphaFoldDB" id="A0A4Q9NXY0"/>
<dbReference type="InterPro" id="IPR018327">
    <property type="entry name" value="BHD_2"/>
</dbReference>
<evidence type="ECO:0000256" key="3">
    <source>
        <dbReference type="ARBA" id="ARBA00022763"/>
    </source>
</evidence>
<protein>
    <submittedName>
        <fullName evidence="7">Rad4-domain-containing protein</fullName>
    </submittedName>
</protein>
<dbReference type="GO" id="GO:0071942">
    <property type="term" value="C:XPC complex"/>
    <property type="evidence" value="ECO:0007669"/>
    <property type="project" value="TreeGrafter"/>
</dbReference>